<evidence type="ECO:0000256" key="2">
    <source>
        <dbReference type="SAM" id="Phobius"/>
    </source>
</evidence>
<proteinExistence type="predicted"/>
<dbReference type="InterPro" id="IPR013783">
    <property type="entry name" value="Ig-like_fold"/>
</dbReference>
<dbReference type="Pfam" id="PF00041">
    <property type="entry name" value="fn3"/>
    <property type="match status" value="1"/>
</dbReference>
<dbReference type="SMART" id="SM00060">
    <property type="entry name" value="FN3"/>
    <property type="match status" value="2"/>
</dbReference>
<evidence type="ECO:0000256" key="3">
    <source>
        <dbReference type="SAM" id="SignalP"/>
    </source>
</evidence>
<dbReference type="Proteomes" id="UP000321570">
    <property type="component" value="Unassembled WGS sequence"/>
</dbReference>
<organism evidence="5 6">
    <name type="scientific">Hymenolepis diminuta</name>
    <name type="common">Rat tapeworm</name>
    <dbReference type="NCBI Taxonomy" id="6216"/>
    <lineage>
        <taxon>Eukaryota</taxon>
        <taxon>Metazoa</taxon>
        <taxon>Spiralia</taxon>
        <taxon>Lophotrochozoa</taxon>
        <taxon>Platyhelminthes</taxon>
        <taxon>Cestoda</taxon>
        <taxon>Eucestoda</taxon>
        <taxon>Cyclophyllidea</taxon>
        <taxon>Hymenolepididae</taxon>
        <taxon>Hymenolepis</taxon>
    </lineage>
</organism>
<keyword evidence="2" id="KW-1133">Transmembrane helix</keyword>
<name>A0A564ZAM1_HYMDI</name>
<dbReference type="SUPFAM" id="SSF141729">
    <property type="entry name" value="FimD N-terminal domain-like"/>
    <property type="match status" value="1"/>
</dbReference>
<keyword evidence="6" id="KW-1185">Reference proteome</keyword>
<reference evidence="5 6" key="1">
    <citation type="submission" date="2019-07" db="EMBL/GenBank/DDBJ databases">
        <authorList>
            <person name="Jastrzebski P J."/>
            <person name="Paukszto L."/>
            <person name="Jastrzebski P J."/>
        </authorList>
    </citation>
    <scope>NUCLEOTIDE SEQUENCE [LARGE SCALE GENOMIC DNA]</scope>
    <source>
        <strain evidence="5 6">WMS-il1</strain>
    </source>
</reference>
<dbReference type="AlphaFoldDB" id="A0A564ZAM1"/>
<dbReference type="InterPro" id="IPR037224">
    <property type="entry name" value="PapC_N_sf"/>
</dbReference>
<feature type="chain" id="PRO_5022211645" description="Fibronectin type-III domain-containing protein" evidence="3">
    <location>
        <begin position="23"/>
        <end position="639"/>
    </location>
</feature>
<feature type="signal peptide" evidence="3">
    <location>
        <begin position="1"/>
        <end position="22"/>
    </location>
</feature>
<dbReference type="EMBL" id="CABIJS010000697">
    <property type="protein sequence ID" value="VUZ55918.1"/>
    <property type="molecule type" value="Genomic_DNA"/>
</dbReference>
<dbReference type="Gene3D" id="2.60.40.10">
    <property type="entry name" value="Immunoglobulins"/>
    <property type="match status" value="1"/>
</dbReference>
<sequence>MPTRCLYVALVVLVTIADVVLSQAPITWPDPRHFKISLERDDGLTVTATWQVEEYCHQNKRLEFKAFATGPDGLKINNEPPYHYRNENNRIIELKSRSAKYIVTGTTKTLFDPRQITVNLTVVSGVESEDYLPDLKLLKFHLPQKYLHDLPDYFVNTATIQKDSTFELDPPQDVYGKLTLVSPEKASLVLKFRPPASHPELINSFTFEFSNQNEKIIYKIKNDGVNTSIDERHIITRSHLIHVQENPGIALEIFPQNNFTYPGNYTVTVYTNDAWQNKHIIPIIMPNFVTLTPRDSKIEVREHSATLSWGEPHLFGSSCNYLASAKPIGDKGITLSASTSSRSVDFNNLSPATEYNFILKTTCSTGKSIITALGTRKTGPREPGMVRNLRIRVVKAGVIELSWDPPQFMEGDSHIYNFACKHHHADDRHSGQTPNTTVTIENVASGTFFCVVSTTSSVKGHKERRGHECDAVSVYVPSNLISSIPTVSIKRKSKTVIDLKIEIEEESGIIGVTVGVDPYLLFSFYIETISNPIKITNLKNSNIKVERKGLTNFLLTHLTEDKTYAVTVTYIFFASEEVKNTYIITPDCGEEDQNHTMKLSFVIIFAIILFALVVGISIWQYKKWRSKNGSPLLGYVLQI</sequence>
<keyword evidence="2" id="KW-0812">Transmembrane</keyword>
<evidence type="ECO:0000313" key="6">
    <source>
        <dbReference type="Proteomes" id="UP000321570"/>
    </source>
</evidence>
<dbReference type="InterPro" id="IPR036116">
    <property type="entry name" value="FN3_sf"/>
</dbReference>
<evidence type="ECO:0000256" key="1">
    <source>
        <dbReference type="ARBA" id="ARBA00022737"/>
    </source>
</evidence>
<dbReference type="InterPro" id="IPR003961">
    <property type="entry name" value="FN3_dom"/>
</dbReference>
<dbReference type="PANTHER" id="PTHR46708">
    <property type="entry name" value="TENASCIN"/>
    <property type="match status" value="1"/>
</dbReference>
<feature type="transmembrane region" description="Helical" evidence="2">
    <location>
        <begin position="599"/>
        <end position="619"/>
    </location>
</feature>
<accession>A0A564ZAM1</accession>
<dbReference type="PROSITE" id="PS50853">
    <property type="entry name" value="FN3"/>
    <property type="match status" value="1"/>
</dbReference>
<keyword evidence="3" id="KW-0732">Signal</keyword>
<keyword evidence="2" id="KW-0472">Membrane</keyword>
<gene>
    <name evidence="5" type="ORF">WMSIL1_LOCUS13702</name>
</gene>
<protein>
    <recommendedName>
        <fullName evidence="4">Fibronectin type-III domain-containing protein</fullName>
    </recommendedName>
</protein>
<keyword evidence="1" id="KW-0677">Repeat</keyword>
<evidence type="ECO:0000259" key="4">
    <source>
        <dbReference type="PROSITE" id="PS50853"/>
    </source>
</evidence>
<dbReference type="SUPFAM" id="SSF49265">
    <property type="entry name" value="Fibronectin type III"/>
    <property type="match status" value="1"/>
</dbReference>
<evidence type="ECO:0000313" key="5">
    <source>
        <dbReference type="EMBL" id="VUZ55918.1"/>
    </source>
</evidence>
<feature type="domain" description="Fibronectin type-III" evidence="4">
    <location>
        <begin position="292"/>
        <end position="381"/>
    </location>
</feature>
<dbReference type="PANTHER" id="PTHR46708:SF2">
    <property type="entry name" value="FIBRONECTIN TYPE-III DOMAIN-CONTAINING PROTEIN"/>
    <property type="match status" value="1"/>
</dbReference>
<dbReference type="CDD" id="cd00063">
    <property type="entry name" value="FN3"/>
    <property type="match status" value="1"/>
</dbReference>
<dbReference type="InterPro" id="IPR050991">
    <property type="entry name" value="ECM_Regulatory_Proteins"/>
</dbReference>